<sequence>TSLYGAFQLIARMLAAGQHGSVVTLLCDGGERYAHTYYNDEWLAQNGLDLEPELARMSRFLATGRWVS</sequence>
<reference evidence="1" key="1">
    <citation type="submission" date="2019-09" db="EMBL/GenBank/DDBJ databases">
        <authorList>
            <person name="Teo W.F.A."/>
            <person name="Duangmal K."/>
        </authorList>
    </citation>
    <scope>NUCLEOTIDE SEQUENCE [LARGE SCALE GENOMIC DNA]</scope>
    <source>
        <strain evidence="1">K81G1</strain>
    </source>
</reference>
<proteinExistence type="predicted"/>
<keyword evidence="2" id="KW-1185">Reference proteome</keyword>
<dbReference type="InterPro" id="IPR036052">
    <property type="entry name" value="TrpB-like_PALP_sf"/>
</dbReference>
<comment type="caution">
    <text evidence="1">The sequence shown here is derived from an EMBL/GenBank/DDBJ whole genome shotgun (WGS) entry which is preliminary data.</text>
</comment>
<evidence type="ECO:0000313" key="1">
    <source>
        <dbReference type="EMBL" id="KAA9151630.1"/>
    </source>
</evidence>
<dbReference type="EMBL" id="VMNW02000099">
    <property type="protein sequence ID" value="KAA9151630.1"/>
    <property type="molecule type" value="Genomic_DNA"/>
</dbReference>
<organism evidence="1 2">
    <name type="scientific">Amycolatopsis acidicola</name>
    <dbReference type="NCBI Taxonomy" id="2596893"/>
    <lineage>
        <taxon>Bacteria</taxon>
        <taxon>Bacillati</taxon>
        <taxon>Actinomycetota</taxon>
        <taxon>Actinomycetes</taxon>
        <taxon>Pseudonocardiales</taxon>
        <taxon>Pseudonocardiaceae</taxon>
        <taxon>Amycolatopsis</taxon>
    </lineage>
</organism>
<dbReference type="AlphaFoldDB" id="A0A5N0UN93"/>
<dbReference type="GO" id="GO:1901605">
    <property type="term" value="P:alpha-amino acid metabolic process"/>
    <property type="evidence" value="ECO:0007669"/>
    <property type="project" value="UniProtKB-ARBA"/>
</dbReference>
<name>A0A5N0UN93_9PSEU</name>
<dbReference type="Gene3D" id="3.40.50.1100">
    <property type="match status" value="1"/>
</dbReference>
<gene>
    <name evidence="1" type="ORF">FPZ12_038730</name>
</gene>
<evidence type="ECO:0000313" key="2">
    <source>
        <dbReference type="Proteomes" id="UP000319769"/>
    </source>
</evidence>
<dbReference type="Proteomes" id="UP000319769">
    <property type="component" value="Unassembled WGS sequence"/>
</dbReference>
<dbReference type="SUPFAM" id="SSF53686">
    <property type="entry name" value="Tryptophan synthase beta subunit-like PLP-dependent enzymes"/>
    <property type="match status" value="1"/>
</dbReference>
<accession>A0A5N0UN93</accession>
<feature type="non-terminal residue" evidence="1">
    <location>
        <position position="1"/>
    </location>
</feature>
<protein>
    <submittedName>
        <fullName evidence="1">PLP-dependent cysteine synthase family protein</fullName>
    </submittedName>
</protein>